<name>A0A7X5QSH7_9GAMM</name>
<dbReference type="SUPFAM" id="SSF52402">
    <property type="entry name" value="Adenine nucleotide alpha hydrolases-like"/>
    <property type="match status" value="1"/>
</dbReference>
<evidence type="ECO:0000313" key="3">
    <source>
        <dbReference type="EMBL" id="NID14605.1"/>
    </source>
</evidence>
<evidence type="ECO:0000256" key="1">
    <source>
        <dbReference type="ARBA" id="ARBA00008791"/>
    </source>
</evidence>
<dbReference type="CDD" id="cd00293">
    <property type="entry name" value="USP-like"/>
    <property type="match status" value="1"/>
</dbReference>
<dbReference type="InterPro" id="IPR006015">
    <property type="entry name" value="Universal_stress_UspA"/>
</dbReference>
<protein>
    <submittedName>
        <fullName evidence="3">Universal stress protein</fullName>
    </submittedName>
</protein>
<comment type="caution">
    <text evidence="3">The sequence shown here is derived from an EMBL/GenBank/DDBJ whole genome shotgun (WGS) entry which is preliminary data.</text>
</comment>
<dbReference type="EMBL" id="JAAQTL010000001">
    <property type="protein sequence ID" value="NID14605.1"/>
    <property type="molecule type" value="Genomic_DNA"/>
</dbReference>
<evidence type="ECO:0000313" key="4">
    <source>
        <dbReference type="Proteomes" id="UP000518878"/>
    </source>
</evidence>
<dbReference type="RefSeq" id="WP_166698309.1">
    <property type="nucleotide sequence ID" value="NZ_JAAQTL010000001.1"/>
</dbReference>
<comment type="similarity">
    <text evidence="1">Belongs to the universal stress protein A family.</text>
</comment>
<accession>A0A7X5QSH7</accession>
<dbReference type="Gene3D" id="3.40.50.12370">
    <property type="match status" value="1"/>
</dbReference>
<dbReference type="Proteomes" id="UP000518878">
    <property type="component" value="Unassembled WGS sequence"/>
</dbReference>
<evidence type="ECO:0000259" key="2">
    <source>
        <dbReference type="Pfam" id="PF00582"/>
    </source>
</evidence>
<sequence length="297" mass="30608">MNTTTPSPSPSTASPQAPTCLPAVGDVLAIVAGPRDGAAYVASRLAGREGGSVTGCATSPAFLGGRAFRADATVAALLEVAPSAQRREDLHIGGAGDAFVRLAISAGARGPQWAVMGNDTAHTLAMLSAWHDLIVVQRPTDPHADPLDGLGILLMGTGLPCLVLPAICAPSGVFDRVVLAWDGSRPAIRAIRAALPLVAAAQDVLLLDGCAPRDGNADAPGFEPMAFLARQGIEATRRRVHASPAEAGATILKKAHQFKADLLVMGAYGHTPLREKLFGGATRHVLTHGDIATLLYH</sequence>
<gene>
    <name evidence="3" type="ORF">HBF32_03890</name>
</gene>
<keyword evidence="4" id="KW-1185">Reference proteome</keyword>
<dbReference type="InterPro" id="IPR006016">
    <property type="entry name" value="UspA"/>
</dbReference>
<dbReference type="PRINTS" id="PR01438">
    <property type="entry name" value="UNVRSLSTRESS"/>
</dbReference>
<organism evidence="3 4">
    <name type="scientific">Luteibacter yeojuensis</name>
    <dbReference type="NCBI Taxonomy" id="345309"/>
    <lineage>
        <taxon>Bacteria</taxon>
        <taxon>Pseudomonadati</taxon>
        <taxon>Pseudomonadota</taxon>
        <taxon>Gammaproteobacteria</taxon>
        <taxon>Lysobacterales</taxon>
        <taxon>Rhodanobacteraceae</taxon>
        <taxon>Luteibacter</taxon>
    </lineage>
</organism>
<dbReference type="AlphaFoldDB" id="A0A7X5QSH7"/>
<dbReference type="Pfam" id="PF00582">
    <property type="entry name" value="Usp"/>
    <property type="match status" value="1"/>
</dbReference>
<proteinExistence type="inferred from homology"/>
<feature type="domain" description="UspA" evidence="2">
    <location>
        <begin position="174"/>
        <end position="296"/>
    </location>
</feature>
<reference evidence="3 4" key="1">
    <citation type="journal article" date="2006" name="Int. J. Syst. Evol. Microbiol.">
        <title>Dyella yeojuensis sp. nov., isolated from greenhouse soil in Korea.</title>
        <authorList>
            <person name="Kim B.Y."/>
            <person name="Weon H.Y."/>
            <person name="Lee K.H."/>
            <person name="Seok S.J."/>
            <person name="Kwon S.W."/>
            <person name="Go S.J."/>
            <person name="Stackebrandt E."/>
        </authorList>
    </citation>
    <scope>NUCLEOTIDE SEQUENCE [LARGE SCALE GENOMIC DNA]</scope>
    <source>
        <strain evidence="3 4">DSM 17673</strain>
    </source>
</reference>